<protein>
    <submittedName>
        <fullName evidence="1">Uncharacterized protein</fullName>
    </submittedName>
</protein>
<dbReference type="Proteomes" id="UP001218188">
    <property type="component" value="Unassembled WGS sequence"/>
</dbReference>
<accession>A0AAD6SR82</accession>
<reference evidence="1" key="1">
    <citation type="submission" date="2023-03" db="EMBL/GenBank/DDBJ databases">
        <title>Massive genome expansion in bonnet fungi (Mycena s.s.) driven by repeated elements and novel gene families across ecological guilds.</title>
        <authorList>
            <consortium name="Lawrence Berkeley National Laboratory"/>
            <person name="Harder C.B."/>
            <person name="Miyauchi S."/>
            <person name="Viragh M."/>
            <person name="Kuo A."/>
            <person name="Thoen E."/>
            <person name="Andreopoulos B."/>
            <person name="Lu D."/>
            <person name="Skrede I."/>
            <person name="Drula E."/>
            <person name="Henrissat B."/>
            <person name="Morin E."/>
            <person name="Kohler A."/>
            <person name="Barry K."/>
            <person name="LaButti K."/>
            <person name="Morin E."/>
            <person name="Salamov A."/>
            <person name="Lipzen A."/>
            <person name="Mereny Z."/>
            <person name="Hegedus B."/>
            <person name="Baldrian P."/>
            <person name="Stursova M."/>
            <person name="Weitz H."/>
            <person name="Taylor A."/>
            <person name="Grigoriev I.V."/>
            <person name="Nagy L.G."/>
            <person name="Martin F."/>
            <person name="Kauserud H."/>
        </authorList>
    </citation>
    <scope>NUCLEOTIDE SEQUENCE</scope>
    <source>
        <strain evidence="1">CBHHK200</strain>
    </source>
</reference>
<evidence type="ECO:0000313" key="2">
    <source>
        <dbReference type="Proteomes" id="UP001218188"/>
    </source>
</evidence>
<comment type="caution">
    <text evidence="1">The sequence shown here is derived from an EMBL/GenBank/DDBJ whole genome shotgun (WGS) entry which is preliminary data.</text>
</comment>
<dbReference type="AlphaFoldDB" id="A0AAD6SR82"/>
<keyword evidence="2" id="KW-1185">Reference proteome</keyword>
<name>A0AAD6SR82_9AGAR</name>
<sequence length="201" mass="22382">MGLLPRCSLRTRAGAHALAAALYRSSLAYLADYVQIMDVSFYSEHVARRYTPVTFRRGVMRVSTGFRRTARPRRVLLCLLRGLAGSKFIRSPSPRACAVEDSFLQRAASSIPKHALFLIEVSFGKCVTILNKDISTSIVQLVLGTRRTTQPVRVLVLQWWTCRHFYRRGFVKGNGGRGNGEPVRSLVTLSGLLNVINGEGE</sequence>
<organism evidence="1 2">
    <name type="scientific">Mycena alexandri</name>
    <dbReference type="NCBI Taxonomy" id="1745969"/>
    <lineage>
        <taxon>Eukaryota</taxon>
        <taxon>Fungi</taxon>
        <taxon>Dikarya</taxon>
        <taxon>Basidiomycota</taxon>
        <taxon>Agaricomycotina</taxon>
        <taxon>Agaricomycetes</taxon>
        <taxon>Agaricomycetidae</taxon>
        <taxon>Agaricales</taxon>
        <taxon>Marasmiineae</taxon>
        <taxon>Mycenaceae</taxon>
        <taxon>Mycena</taxon>
    </lineage>
</organism>
<evidence type="ECO:0000313" key="1">
    <source>
        <dbReference type="EMBL" id="KAJ7032175.1"/>
    </source>
</evidence>
<gene>
    <name evidence="1" type="ORF">C8F04DRAFT_1396769</name>
</gene>
<dbReference type="EMBL" id="JARJCM010000075">
    <property type="protein sequence ID" value="KAJ7032175.1"/>
    <property type="molecule type" value="Genomic_DNA"/>
</dbReference>
<proteinExistence type="predicted"/>